<dbReference type="GeneID" id="14208644"/>
<dbReference type="OMA" id="LTVVWHS"/>
<organism evidence="1 2">
    <name type="scientific">Natronobacterium gregoryi</name>
    <dbReference type="NCBI Taxonomy" id="44930"/>
    <lineage>
        <taxon>Archaea</taxon>
        <taxon>Methanobacteriati</taxon>
        <taxon>Methanobacteriota</taxon>
        <taxon>Stenosarchaea group</taxon>
        <taxon>Halobacteria</taxon>
        <taxon>Halobacteriales</taxon>
        <taxon>Natrialbaceae</taxon>
        <taxon>Natronobacterium</taxon>
    </lineage>
</organism>
<protein>
    <recommendedName>
        <fullName evidence="3">DUF2332 domain-containing protein</fullName>
    </recommendedName>
</protein>
<sequence>MTVADRFRRYADWVDEKCPLYAELTEAVADDSQLLEIAAEASPNQPEPELLLAAVQSLLLDGREHPLAQFYPTCDRTGSADDPAAQFRDFCLEHESELRSIVATRRCQTNDVGRSAVLLPAFEYVSRLADGDRLSQIEIGTSAGLNLNWDRYRYDFSGVETVGDDDSPVTITAELRGDRRPPLPRAFPTVVHRRGIDLNTPDVTDEADARWLRALVHPNQAGRRQRLEAAIDVARENRPPLVEGDVLEELPAQLSDAPTDTDLVVFSTHVLYQLEAETIAKLRALLSSRSSDQSVHWLSIDPAEDLGDPTYRIVTFRDGDSVESQVAQFESYGNWVEWDGGHGRRYTGRQ</sequence>
<dbReference type="RefSeq" id="WP_015233428.1">
    <property type="nucleotide sequence ID" value="NZ_FORO01000009.1"/>
</dbReference>
<reference evidence="1 2" key="1">
    <citation type="submission" date="2016-10" db="EMBL/GenBank/DDBJ databases">
        <authorList>
            <person name="de Groot N.N."/>
        </authorList>
    </citation>
    <scope>NUCLEOTIDE SEQUENCE [LARGE SCALE GENOMIC DNA]</scope>
    <source>
        <strain evidence="1 2">SP2</strain>
    </source>
</reference>
<dbReference type="EMBL" id="FORO01000009">
    <property type="protein sequence ID" value="SFI91746.1"/>
    <property type="molecule type" value="Genomic_DNA"/>
</dbReference>
<evidence type="ECO:0000313" key="1">
    <source>
        <dbReference type="EMBL" id="SFI91746.1"/>
    </source>
</evidence>
<dbReference type="Proteomes" id="UP000182829">
    <property type="component" value="Unassembled WGS sequence"/>
</dbReference>
<proteinExistence type="predicted"/>
<accession>A0A1I3M4V9</accession>
<name>A0A1I3M4V9_9EURY</name>
<evidence type="ECO:0008006" key="3">
    <source>
        <dbReference type="Google" id="ProtNLM"/>
    </source>
</evidence>
<evidence type="ECO:0000313" key="2">
    <source>
        <dbReference type="Proteomes" id="UP000182829"/>
    </source>
</evidence>
<dbReference type="Pfam" id="PF10094">
    <property type="entry name" value="DUF2332"/>
    <property type="match status" value="1"/>
</dbReference>
<dbReference type="OrthoDB" id="199796at2157"/>
<dbReference type="InterPro" id="IPR011200">
    <property type="entry name" value="UCP012608"/>
</dbReference>
<gene>
    <name evidence="1" type="ORF">SAMN05443661_10971</name>
</gene>
<dbReference type="AlphaFoldDB" id="A0A1I3M4V9"/>